<dbReference type="SMART" id="SM01294">
    <property type="entry name" value="PKS_PP_betabranch"/>
    <property type="match status" value="1"/>
</dbReference>
<dbReference type="GO" id="GO:0031177">
    <property type="term" value="F:phosphopantetheine binding"/>
    <property type="evidence" value="ECO:0007669"/>
    <property type="project" value="InterPro"/>
</dbReference>
<dbReference type="OrthoDB" id="425617at2"/>
<keyword evidence="2" id="KW-0597">Phosphoprotein</keyword>
<comment type="caution">
    <text evidence="4">The sequence shown here is derived from an EMBL/GenBank/DDBJ whole genome shotgun (WGS) entry which is preliminary data.</text>
</comment>
<dbReference type="PROSITE" id="PS50075">
    <property type="entry name" value="CARRIER"/>
    <property type="match status" value="1"/>
</dbReference>
<name>A0A433VMB9_9CYAN</name>
<evidence type="ECO:0000256" key="2">
    <source>
        <dbReference type="ARBA" id="ARBA00022553"/>
    </source>
</evidence>
<dbReference type="Gene3D" id="1.10.1200.10">
    <property type="entry name" value="ACP-like"/>
    <property type="match status" value="1"/>
</dbReference>
<dbReference type="InterPro" id="IPR036736">
    <property type="entry name" value="ACP-like_sf"/>
</dbReference>
<evidence type="ECO:0000259" key="3">
    <source>
        <dbReference type="PROSITE" id="PS50075"/>
    </source>
</evidence>
<dbReference type="Pfam" id="PF00550">
    <property type="entry name" value="PP-binding"/>
    <property type="match status" value="1"/>
</dbReference>
<dbReference type="SMART" id="SM00823">
    <property type="entry name" value="PKS_PP"/>
    <property type="match status" value="1"/>
</dbReference>
<reference evidence="4" key="2">
    <citation type="journal article" date="2019" name="Genome Biol. Evol.">
        <title>Day and night: Metabolic profiles and evolutionary relationships of six axenic non-marine cyanobacteria.</title>
        <authorList>
            <person name="Will S.E."/>
            <person name="Henke P."/>
            <person name="Boedeker C."/>
            <person name="Huang S."/>
            <person name="Brinkmann H."/>
            <person name="Rohde M."/>
            <person name="Jarek M."/>
            <person name="Friedl T."/>
            <person name="Seufert S."/>
            <person name="Schumacher M."/>
            <person name="Overmann J."/>
            <person name="Neumann-Schaal M."/>
            <person name="Petersen J."/>
        </authorList>
    </citation>
    <scope>NUCLEOTIDE SEQUENCE [LARGE SCALE GENOMIC DNA]</scope>
    <source>
        <strain evidence="4">PCC 7102</strain>
    </source>
</reference>
<accession>A0A433VMB9</accession>
<dbReference type="Proteomes" id="UP000271624">
    <property type="component" value="Unassembled WGS sequence"/>
</dbReference>
<organism evidence="4 5">
    <name type="scientific">Dulcicalothrix desertica PCC 7102</name>
    <dbReference type="NCBI Taxonomy" id="232991"/>
    <lineage>
        <taxon>Bacteria</taxon>
        <taxon>Bacillati</taxon>
        <taxon>Cyanobacteriota</taxon>
        <taxon>Cyanophyceae</taxon>
        <taxon>Nostocales</taxon>
        <taxon>Calotrichaceae</taxon>
        <taxon>Dulcicalothrix</taxon>
    </lineage>
</organism>
<proteinExistence type="predicted"/>
<evidence type="ECO:0000256" key="1">
    <source>
        <dbReference type="ARBA" id="ARBA00022450"/>
    </source>
</evidence>
<reference evidence="4" key="1">
    <citation type="submission" date="2018-12" db="EMBL/GenBank/DDBJ databases">
        <authorList>
            <person name="Will S."/>
            <person name="Neumann-Schaal M."/>
            <person name="Henke P."/>
        </authorList>
    </citation>
    <scope>NUCLEOTIDE SEQUENCE</scope>
    <source>
        <strain evidence="4">PCC 7102</strain>
    </source>
</reference>
<dbReference type="InterPro" id="IPR009081">
    <property type="entry name" value="PP-bd_ACP"/>
</dbReference>
<dbReference type="RefSeq" id="WP_127081071.1">
    <property type="nucleotide sequence ID" value="NZ_RSCL01000005.1"/>
</dbReference>
<dbReference type="AlphaFoldDB" id="A0A433VMB9"/>
<dbReference type="EMBL" id="RSCL01000005">
    <property type="protein sequence ID" value="RUT07246.1"/>
    <property type="molecule type" value="Genomic_DNA"/>
</dbReference>
<dbReference type="SUPFAM" id="SSF47336">
    <property type="entry name" value="ACP-like"/>
    <property type="match status" value="1"/>
</dbReference>
<gene>
    <name evidence="4" type="ORF">DSM106972_025070</name>
</gene>
<sequence length="98" mass="11062">MKIQNQTTESNTNASSITTEDIQAWLVSYLAELLEISPEKIDVKVNFDRYGLDSSAAISLLSDLSVYIGCDIDPDSLYHYPTIERLTRYLGELEEITL</sequence>
<evidence type="ECO:0000313" key="4">
    <source>
        <dbReference type="EMBL" id="RUT07246.1"/>
    </source>
</evidence>
<keyword evidence="1" id="KW-0596">Phosphopantetheine</keyword>
<keyword evidence="5" id="KW-1185">Reference proteome</keyword>
<evidence type="ECO:0000313" key="5">
    <source>
        <dbReference type="Proteomes" id="UP000271624"/>
    </source>
</evidence>
<dbReference type="InterPro" id="IPR020806">
    <property type="entry name" value="PKS_PP-bd"/>
</dbReference>
<feature type="domain" description="Carrier" evidence="3">
    <location>
        <begin position="17"/>
        <end position="94"/>
    </location>
</feature>
<protein>
    <recommendedName>
        <fullName evidence="3">Carrier domain-containing protein</fullName>
    </recommendedName>
</protein>